<name>A0ABN6P991_9PROT</name>
<evidence type="ECO:0000256" key="1">
    <source>
        <dbReference type="SAM" id="Phobius"/>
    </source>
</evidence>
<dbReference type="NCBIfam" id="TIGR03082">
    <property type="entry name" value="Gneg_AbrB_dup"/>
    <property type="match status" value="2"/>
</dbReference>
<organism evidence="2 3">
    <name type="scientific">Roseomonas fluvialis</name>
    <dbReference type="NCBI Taxonomy" id="1750527"/>
    <lineage>
        <taxon>Bacteria</taxon>
        <taxon>Pseudomonadati</taxon>
        <taxon>Pseudomonadota</taxon>
        <taxon>Alphaproteobacteria</taxon>
        <taxon>Acetobacterales</taxon>
        <taxon>Roseomonadaceae</taxon>
        <taxon>Roseomonas</taxon>
    </lineage>
</organism>
<evidence type="ECO:0000313" key="2">
    <source>
        <dbReference type="EMBL" id="BDG75150.1"/>
    </source>
</evidence>
<dbReference type="InterPro" id="IPR007820">
    <property type="entry name" value="AbrB_fam"/>
</dbReference>
<gene>
    <name evidence="2" type="ORF">Rmf_50790</name>
</gene>
<dbReference type="Proteomes" id="UP000831327">
    <property type="component" value="Chromosome"/>
</dbReference>
<keyword evidence="3" id="KW-1185">Reference proteome</keyword>
<evidence type="ECO:0008006" key="4">
    <source>
        <dbReference type="Google" id="ProtNLM"/>
    </source>
</evidence>
<accession>A0ABN6P991</accession>
<feature type="transmembrane region" description="Helical" evidence="1">
    <location>
        <begin position="86"/>
        <end position="106"/>
    </location>
</feature>
<feature type="transmembrane region" description="Helical" evidence="1">
    <location>
        <begin position="7"/>
        <end position="26"/>
    </location>
</feature>
<feature type="transmembrane region" description="Helical" evidence="1">
    <location>
        <begin position="147"/>
        <end position="166"/>
    </location>
</feature>
<feature type="transmembrane region" description="Helical" evidence="1">
    <location>
        <begin position="315"/>
        <end position="337"/>
    </location>
</feature>
<dbReference type="Pfam" id="PF05145">
    <property type="entry name" value="AbrB"/>
    <property type="match status" value="1"/>
</dbReference>
<dbReference type="PIRSF" id="PIRSF038991">
    <property type="entry name" value="Protein_AbrB"/>
    <property type="match status" value="1"/>
</dbReference>
<keyword evidence="1" id="KW-0472">Membrane</keyword>
<dbReference type="EMBL" id="AP025637">
    <property type="protein sequence ID" value="BDG75150.1"/>
    <property type="molecule type" value="Genomic_DNA"/>
</dbReference>
<sequence>MTAARILRLLLGGVIGGLGGAAFAWLHLPLPWLIGSLVAVAAARLLGAPAEADPRLRNGFLGIIGIALGAYFTPATAAVLVSQAALLLLAAFITLAIGAALAPVLARRGKVDMATAWFSSIPGGVADMAMLAESYGGRPAPVALAQLLRVCSVVVLVPNLFALAGLRGDVPQASTVLPFLPGILALQVAGGLAAGWALVRVGVRAGWMLGPLAVTAAFTASGVALSGVPGWLSALAQVVLGASLGAAFGRETIRPLRRFLPHAVMQVALLMVACAVAGAALAWLFGAPMGAMLLGTAPGGVAEMSLTGKVLSMDVALIVTLHVTRIFLVTVLTPPAFRWLHGR</sequence>
<feature type="transmembrane region" description="Helical" evidence="1">
    <location>
        <begin position="231"/>
        <end position="248"/>
    </location>
</feature>
<feature type="transmembrane region" description="Helical" evidence="1">
    <location>
        <begin position="206"/>
        <end position="225"/>
    </location>
</feature>
<proteinExistence type="predicted"/>
<keyword evidence="1" id="KW-1133">Transmembrane helix</keyword>
<feature type="transmembrane region" description="Helical" evidence="1">
    <location>
        <begin position="178"/>
        <end position="199"/>
    </location>
</feature>
<dbReference type="InterPro" id="IPR017516">
    <property type="entry name" value="AbrB_dup"/>
</dbReference>
<dbReference type="PANTHER" id="PTHR38457:SF1">
    <property type="entry name" value="REGULATOR ABRB-RELATED"/>
    <property type="match status" value="1"/>
</dbReference>
<dbReference type="PANTHER" id="PTHR38457">
    <property type="entry name" value="REGULATOR ABRB-RELATED"/>
    <property type="match status" value="1"/>
</dbReference>
<evidence type="ECO:0000313" key="3">
    <source>
        <dbReference type="Proteomes" id="UP000831327"/>
    </source>
</evidence>
<keyword evidence="1" id="KW-0812">Transmembrane</keyword>
<reference evidence="2 3" key="1">
    <citation type="journal article" date="2016" name="Microbes Environ.">
        <title>Phylogenetically diverse aerobic anoxygenic phototrophic bacteria isolated from epilithic biofilms in Tama river, Japan.</title>
        <authorList>
            <person name="Hirose S."/>
            <person name="Matsuura K."/>
            <person name="Haruta S."/>
        </authorList>
    </citation>
    <scope>NUCLEOTIDE SEQUENCE [LARGE SCALE GENOMIC DNA]</scope>
    <source>
        <strain evidence="2 3">S08</strain>
    </source>
</reference>
<protein>
    <recommendedName>
        <fullName evidence="4">AbrB family transcriptional regulator</fullName>
    </recommendedName>
</protein>
<feature type="transmembrane region" description="Helical" evidence="1">
    <location>
        <begin position="269"/>
        <end position="295"/>
    </location>
</feature>
<feature type="transmembrane region" description="Helical" evidence="1">
    <location>
        <begin position="60"/>
        <end position="80"/>
    </location>
</feature>
<feature type="transmembrane region" description="Helical" evidence="1">
    <location>
        <begin position="32"/>
        <end position="48"/>
    </location>
</feature>